<evidence type="ECO:0000313" key="1">
    <source>
        <dbReference type="EMBL" id="MBC1488049.1"/>
    </source>
</evidence>
<name>A0A7X0X5L0_9LIST</name>
<dbReference type="Proteomes" id="UP000561617">
    <property type="component" value="Unassembled WGS sequence"/>
</dbReference>
<accession>A0A7X0X5L0</accession>
<reference evidence="1 2" key="1">
    <citation type="submission" date="2020-03" db="EMBL/GenBank/DDBJ databases">
        <title>Soil Listeria distribution.</title>
        <authorList>
            <person name="Liao J."/>
            <person name="Wiedmann M."/>
        </authorList>
    </citation>
    <scope>NUCLEOTIDE SEQUENCE [LARGE SCALE GENOMIC DNA]</scope>
    <source>
        <strain evidence="1 2">FSL L7-1554</strain>
    </source>
</reference>
<sequence>MEIWKDTFIKQIPKDEYTIDLNNGEEEGLKIVLNGENDGHKVLLDFGAVSSYRLLDEGIVLNENLFNQDEVEKYKKDNFQSTIYKIENGEFSKFINGISNDMFDVYDMKHFMIITLNYVIEVVSSFEPTIEILNEE</sequence>
<gene>
    <name evidence="1" type="ORF">HCJ38_03370</name>
</gene>
<dbReference type="AlphaFoldDB" id="A0A7X0X5L0"/>
<proteinExistence type="predicted"/>
<organism evidence="1 2">
    <name type="scientific">Listeria immobilis</name>
    <dbReference type="NCBI Taxonomy" id="2713502"/>
    <lineage>
        <taxon>Bacteria</taxon>
        <taxon>Bacillati</taxon>
        <taxon>Bacillota</taxon>
        <taxon>Bacilli</taxon>
        <taxon>Bacillales</taxon>
        <taxon>Listeriaceae</taxon>
        <taxon>Listeria</taxon>
    </lineage>
</organism>
<comment type="caution">
    <text evidence="1">The sequence shown here is derived from an EMBL/GenBank/DDBJ whole genome shotgun (WGS) entry which is preliminary data.</text>
</comment>
<evidence type="ECO:0000313" key="2">
    <source>
        <dbReference type="Proteomes" id="UP000561617"/>
    </source>
</evidence>
<dbReference type="EMBL" id="JAASTW010000003">
    <property type="protein sequence ID" value="MBC1488049.1"/>
    <property type="molecule type" value="Genomic_DNA"/>
</dbReference>
<protein>
    <submittedName>
        <fullName evidence="1">Uncharacterized protein</fullName>
    </submittedName>
</protein>
<dbReference type="RefSeq" id="WP_185380634.1">
    <property type="nucleotide sequence ID" value="NZ_JAASTW010000003.1"/>
</dbReference>